<feature type="signal peptide" evidence="1">
    <location>
        <begin position="1"/>
        <end position="22"/>
    </location>
</feature>
<keyword evidence="1" id="KW-0732">Signal</keyword>
<name>A0A9C6SY98_DROAB</name>
<dbReference type="GeneID" id="117571537"/>
<keyword evidence="2" id="KW-1185">Reference proteome</keyword>
<protein>
    <submittedName>
        <fullName evidence="3">Uncharacterized protein LOC117571537</fullName>
    </submittedName>
</protein>
<evidence type="ECO:0000313" key="2">
    <source>
        <dbReference type="Proteomes" id="UP000515160"/>
    </source>
</evidence>
<dbReference type="Proteomes" id="UP000515160">
    <property type="component" value="Chromosome 3"/>
</dbReference>
<gene>
    <name evidence="3" type="primary">LOC117571537</name>
</gene>
<evidence type="ECO:0000313" key="3">
    <source>
        <dbReference type="RefSeq" id="XP_051861465.1"/>
    </source>
</evidence>
<organism evidence="2 3">
    <name type="scientific">Drosophila albomicans</name>
    <name type="common">Fruit fly</name>
    <dbReference type="NCBI Taxonomy" id="7291"/>
    <lineage>
        <taxon>Eukaryota</taxon>
        <taxon>Metazoa</taxon>
        <taxon>Ecdysozoa</taxon>
        <taxon>Arthropoda</taxon>
        <taxon>Hexapoda</taxon>
        <taxon>Insecta</taxon>
        <taxon>Pterygota</taxon>
        <taxon>Neoptera</taxon>
        <taxon>Endopterygota</taxon>
        <taxon>Diptera</taxon>
        <taxon>Brachycera</taxon>
        <taxon>Muscomorpha</taxon>
        <taxon>Ephydroidea</taxon>
        <taxon>Drosophilidae</taxon>
        <taxon>Drosophila</taxon>
    </lineage>
</organism>
<dbReference type="RefSeq" id="XP_051861465.1">
    <property type="nucleotide sequence ID" value="XM_052005505.1"/>
</dbReference>
<sequence>MVVSKTIIIFCFLSMWCINAEAEGLEIWEDTAENLLRSLKNKLEELKDYAYTEDSQLSKTSIFAFIY</sequence>
<feature type="chain" id="PRO_5038954217" evidence="1">
    <location>
        <begin position="23"/>
        <end position="67"/>
    </location>
</feature>
<proteinExistence type="predicted"/>
<reference evidence="3" key="1">
    <citation type="submission" date="2025-08" db="UniProtKB">
        <authorList>
            <consortium name="RefSeq"/>
        </authorList>
    </citation>
    <scope>IDENTIFICATION</scope>
    <source>
        <strain evidence="3">15112-1751.03</strain>
        <tissue evidence="3">Whole Adult</tissue>
    </source>
</reference>
<accession>A0A9C6SY98</accession>
<evidence type="ECO:0000256" key="1">
    <source>
        <dbReference type="SAM" id="SignalP"/>
    </source>
</evidence>
<dbReference type="AlphaFoldDB" id="A0A9C6SY98"/>